<proteinExistence type="predicted"/>
<evidence type="ECO:0000256" key="1">
    <source>
        <dbReference type="SAM" id="MobiDB-lite"/>
    </source>
</evidence>
<protein>
    <submittedName>
        <fullName evidence="3">ParA family protein</fullName>
    </submittedName>
</protein>
<feature type="region of interest" description="Disordered" evidence="1">
    <location>
        <begin position="242"/>
        <end position="310"/>
    </location>
</feature>
<dbReference type="SUPFAM" id="SSF52540">
    <property type="entry name" value="P-loop containing nucleoside triphosphate hydrolases"/>
    <property type="match status" value="1"/>
</dbReference>
<dbReference type="InterPro" id="IPR050678">
    <property type="entry name" value="DNA_Partitioning_ATPase"/>
</dbReference>
<dbReference type="Proteomes" id="UP000759298">
    <property type="component" value="Unassembled WGS sequence"/>
</dbReference>
<evidence type="ECO:0000259" key="2">
    <source>
        <dbReference type="Pfam" id="PF13614"/>
    </source>
</evidence>
<name>A0ABS7PBV1_9SPHN</name>
<dbReference type="CDD" id="cd02042">
    <property type="entry name" value="ParAB_family"/>
    <property type="match status" value="1"/>
</dbReference>
<evidence type="ECO:0000313" key="3">
    <source>
        <dbReference type="EMBL" id="MBY8336541.1"/>
    </source>
</evidence>
<gene>
    <name evidence="3" type="ORF">KYN89_05730</name>
</gene>
<sequence length="310" mass="33805">MAVIAVYSMKGGVGKTTMAVDLAWRFSQTGGHETLLYDLDPQGGAGFLLGHEERKVQKAISAFHHARAPRDLIEPTKYDRLSLIGADQSLRDLPVQLVRIGAKKRLAQMLSFMKGEYPRIVLDCPPMINEVSEQIMEAADLIVVPLPASPLAARAFGFIRNELAKRPGHPPVLPVLSMYDQRRKLHRWVRENAGANWPIVPASSYVEQVAVRREPIAAFANWSPAAKGLEHLHHALEAKLDQMGLGGTPPGGGKRALPGPQSRPLAAPQAEDSRVVPIRSASSAGRRDTPGMMQAPRRASEGLTRSAFSF</sequence>
<dbReference type="InterPro" id="IPR025669">
    <property type="entry name" value="AAA_dom"/>
</dbReference>
<feature type="compositionally biased region" description="Gly residues" evidence="1">
    <location>
        <begin position="244"/>
        <end position="254"/>
    </location>
</feature>
<reference evidence="3 4" key="1">
    <citation type="submission" date="2021-07" db="EMBL/GenBank/DDBJ databases">
        <title>Alteriqipengyuania abyssalis NZ-12B nov, sp.nov isolated from deep sea sponge in pacific ocean.</title>
        <authorList>
            <person name="Tareen S."/>
            <person name="Wink J."/>
        </authorList>
    </citation>
    <scope>NUCLEOTIDE SEQUENCE [LARGE SCALE GENOMIC DNA]</scope>
    <source>
        <strain evidence="3 4">NZ-12B</strain>
    </source>
</reference>
<feature type="domain" description="AAA" evidence="2">
    <location>
        <begin position="1"/>
        <end position="153"/>
    </location>
</feature>
<dbReference type="Pfam" id="PF13614">
    <property type="entry name" value="AAA_31"/>
    <property type="match status" value="1"/>
</dbReference>
<dbReference type="Gene3D" id="3.40.50.300">
    <property type="entry name" value="P-loop containing nucleotide triphosphate hydrolases"/>
    <property type="match status" value="1"/>
</dbReference>
<dbReference type="PANTHER" id="PTHR13696">
    <property type="entry name" value="P-LOOP CONTAINING NUCLEOSIDE TRIPHOSPHATE HYDROLASE"/>
    <property type="match status" value="1"/>
</dbReference>
<evidence type="ECO:0000313" key="4">
    <source>
        <dbReference type="Proteomes" id="UP000759298"/>
    </source>
</evidence>
<keyword evidence="4" id="KW-1185">Reference proteome</keyword>
<dbReference type="RefSeq" id="WP_222824220.1">
    <property type="nucleotide sequence ID" value="NZ_JAHWXP010000002.1"/>
</dbReference>
<dbReference type="PANTHER" id="PTHR13696:SF99">
    <property type="entry name" value="COBYRINIC ACID AC-DIAMIDE SYNTHASE"/>
    <property type="match status" value="1"/>
</dbReference>
<dbReference type="EMBL" id="JAHWXP010000002">
    <property type="protein sequence ID" value="MBY8336541.1"/>
    <property type="molecule type" value="Genomic_DNA"/>
</dbReference>
<accession>A0ABS7PBV1</accession>
<dbReference type="InterPro" id="IPR027417">
    <property type="entry name" value="P-loop_NTPase"/>
</dbReference>
<organism evidence="3 4">
    <name type="scientific">Alteriqipengyuania abyssalis</name>
    <dbReference type="NCBI Taxonomy" id="2860200"/>
    <lineage>
        <taxon>Bacteria</taxon>
        <taxon>Pseudomonadati</taxon>
        <taxon>Pseudomonadota</taxon>
        <taxon>Alphaproteobacteria</taxon>
        <taxon>Sphingomonadales</taxon>
        <taxon>Erythrobacteraceae</taxon>
        <taxon>Alteriqipengyuania</taxon>
    </lineage>
</organism>
<comment type="caution">
    <text evidence="3">The sequence shown here is derived from an EMBL/GenBank/DDBJ whole genome shotgun (WGS) entry which is preliminary data.</text>
</comment>